<feature type="coiled-coil region" evidence="6">
    <location>
        <begin position="210"/>
        <end position="240"/>
    </location>
</feature>
<accession>A0A560CXF7</accession>
<evidence type="ECO:0000313" key="8">
    <source>
        <dbReference type="EMBL" id="TWA89535.1"/>
    </source>
</evidence>
<dbReference type="PANTHER" id="PTHR10133">
    <property type="entry name" value="DNA POLYMERASE I"/>
    <property type="match status" value="1"/>
</dbReference>
<dbReference type="GO" id="GO:0004527">
    <property type="term" value="F:exonuclease activity"/>
    <property type="evidence" value="ECO:0007669"/>
    <property type="project" value="UniProtKB-KW"/>
</dbReference>
<dbReference type="AlphaFoldDB" id="A0A560CXF7"/>
<comment type="caution">
    <text evidence="8">The sequence shown here is derived from an EMBL/GenBank/DDBJ whole genome shotgun (WGS) entry which is preliminary data.</text>
</comment>
<evidence type="ECO:0000313" key="9">
    <source>
        <dbReference type="Proteomes" id="UP000319949"/>
    </source>
</evidence>
<dbReference type="GO" id="GO:0003677">
    <property type="term" value="F:DNA binding"/>
    <property type="evidence" value="ECO:0007669"/>
    <property type="project" value="InterPro"/>
</dbReference>
<dbReference type="Pfam" id="PF00476">
    <property type="entry name" value="DNA_pol_A"/>
    <property type="match status" value="1"/>
</dbReference>
<dbReference type="SUPFAM" id="SSF56672">
    <property type="entry name" value="DNA/RNA polymerases"/>
    <property type="match status" value="1"/>
</dbReference>
<dbReference type="InterPro" id="IPR043502">
    <property type="entry name" value="DNA/RNA_pol_sf"/>
</dbReference>
<keyword evidence="4" id="KW-0378">Hydrolase</keyword>
<dbReference type="GO" id="GO:0006302">
    <property type="term" value="P:double-strand break repair"/>
    <property type="evidence" value="ECO:0007669"/>
    <property type="project" value="TreeGrafter"/>
</dbReference>
<keyword evidence="6" id="KW-0175">Coiled coil</keyword>
<proteinExistence type="predicted"/>
<dbReference type="EC" id="2.7.7.7" evidence="2"/>
<dbReference type="PANTHER" id="PTHR10133:SF27">
    <property type="entry name" value="DNA POLYMERASE NU"/>
    <property type="match status" value="1"/>
</dbReference>
<evidence type="ECO:0000256" key="4">
    <source>
        <dbReference type="ARBA" id="ARBA00022839"/>
    </source>
</evidence>
<protein>
    <recommendedName>
        <fullName evidence="2">DNA-directed DNA polymerase</fullName>
        <ecNumber evidence="2">2.7.7.7</ecNumber>
    </recommendedName>
</protein>
<dbReference type="RefSeq" id="WP_186467811.1">
    <property type="nucleotide sequence ID" value="NZ_VITK01000019.1"/>
</dbReference>
<feature type="domain" description="DNA-directed DNA polymerase family A palm" evidence="7">
    <location>
        <begin position="387"/>
        <end position="655"/>
    </location>
</feature>
<comment type="catalytic activity">
    <reaction evidence="5">
        <text>DNA(n) + a 2'-deoxyribonucleoside 5'-triphosphate = DNA(n+1) + diphosphate</text>
        <dbReference type="Rhea" id="RHEA:22508"/>
        <dbReference type="Rhea" id="RHEA-COMP:17339"/>
        <dbReference type="Rhea" id="RHEA-COMP:17340"/>
        <dbReference type="ChEBI" id="CHEBI:33019"/>
        <dbReference type="ChEBI" id="CHEBI:61560"/>
        <dbReference type="ChEBI" id="CHEBI:173112"/>
        <dbReference type="EC" id="2.7.7.7"/>
    </reaction>
</comment>
<organism evidence="8 9">
    <name type="scientific">Bradyrhizobium stylosanthis</name>
    <dbReference type="NCBI Taxonomy" id="1803665"/>
    <lineage>
        <taxon>Bacteria</taxon>
        <taxon>Pseudomonadati</taxon>
        <taxon>Pseudomonadota</taxon>
        <taxon>Alphaproteobacteria</taxon>
        <taxon>Hyphomicrobiales</taxon>
        <taxon>Nitrobacteraceae</taxon>
        <taxon>Bradyrhizobium</taxon>
    </lineage>
</organism>
<dbReference type="InterPro" id="IPR001098">
    <property type="entry name" value="DNA-dir_DNA_pol_A_palm_dom"/>
</dbReference>
<evidence type="ECO:0000256" key="3">
    <source>
        <dbReference type="ARBA" id="ARBA00022705"/>
    </source>
</evidence>
<dbReference type="SMART" id="SM00482">
    <property type="entry name" value="POLAc"/>
    <property type="match status" value="1"/>
</dbReference>
<keyword evidence="4" id="KW-0269">Exonuclease</keyword>
<evidence type="ECO:0000256" key="6">
    <source>
        <dbReference type="SAM" id="Coils"/>
    </source>
</evidence>
<comment type="subunit">
    <text evidence="1">Single-chain monomer with multiple functions.</text>
</comment>
<dbReference type="EMBL" id="VITK01000019">
    <property type="protein sequence ID" value="TWA89535.1"/>
    <property type="molecule type" value="Genomic_DNA"/>
</dbReference>
<evidence type="ECO:0000256" key="2">
    <source>
        <dbReference type="ARBA" id="ARBA00012417"/>
    </source>
</evidence>
<keyword evidence="9" id="KW-1185">Reference proteome</keyword>
<dbReference type="InterPro" id="IPR002298">
    <property type="entry name" value="DNA_polymerase_A"/>
</dbReference>
<keyword evidence="3" id="KW-0235">DNA replication</keyword>
<dbReference type="Gene3D" id="1.10.150.20">
    <property type="entry name" value="5' to 3' exonuclease, C-terminal subdomain"/>
    <property type="match status" value="1"/>
</dbReference>
<evidence type="ECO:0000256" key="1">
    <source>
        <dbReference type="ARBA" id="ARBA00011541"/>
    </source>
</evidence>
<dbReference type="Proteomes" id="UP000319949">
    <property type="component" value="Unassembled WGS sequence"/>
</dbReference>
<dbReference type="GO" id="GO:0006261">
    <property type="term" value="P:DNA-templated DNA replication"/>
    <property type="evidence" value="ECO:0007669"/>
    <property type="project" value="InterPro"/>
</dbReference>
<gene>
    <name evidence="8" type="ORF">FBZ96_1193</name>
</gene>
<name>A0A560CXF7_9BRAD</name>
<reference evidence="8 9" key="1">
    <citation type="submission" date="2019-06" db="EMBL/GenBank/DDBJ databases">
        <title>Genomic Encyclopedia of Type Strains, Phase IV (KMG-V): Genome sequencing to study the core and pangenomes of soil and plant-associated prokaryotes.</title>
        <authorList>
            <person name="Whitman W."/>
        </authorList>
    </citation>
    <scope>NUCLEOTIDE SEQUENCE [LARGE SCALE GENOMIC DNA]</scope>
    <source>
        <strain evidence="8 9">BR 510</strain>
    </source>
</reference>
<sequence>MSNSVLTIDFETRSPVDLKKTGVYPYAENADTDVWCAAWAIDAEPIQVWGRGDPVPERLAAHVRAGSIIAAWNANFEIAIWTYIMGPRYGWPMPKMEQWRCSMVAAYAMSLPGALDNAAGAIGLDIGKDQAGKRLMLAMSKPRRPKKGEPTEALLWREDPKDIEVLRSYCRTDVEVERGIRARLVALRPFEQSLWHLDQRVNSRGVFVDVELAQRSLKIVEHQERQLDREMAKLTDYEVSACTNLNQLKVWLKGRGVTLGARLDKKTMAIVDTLDKTFVEEMLARDHLDPPVRRALELRQEAGKASVAKIDAILNGMSADGRARGLLQFNAANTGRWAGRRFQPQNLKRPPEDFDCDGAIEVILKYPTQKAIDTLDAMYDAPMSCLSYILRGLIKAPAGKKIVAADFSNIEGRVLAWLAGARKKLDAFRAYDRGEGPDLYKVMAGMILRKRPEDVTKDERQVRGKVPELACGFGGGVGAFQTMAHTYNVKIDDDEADEIKKAWRQENPEIVQFWYDCENAAIKAISKPGHVFTAGPLAYKVVGSFLWCRLPSGRALCFPYPKIYPVKTPWGETKDAVTFKTVPNVSNSRKIVWADESNTSRWARISTYGGDLAQGPTQAVARDFLAEAMVRLERHNYPIILTCHDENVSEADADFGSASEYEEIMCELPSWGGGIPIAASGFESSRYRK</sequence>
<keyword evidence="4" id="KW-0540">Nuclease</keyword>
<dbReference type="GO" id="GO:0003887">
    <property type="term" value="F:DNA-directed DNA polymerase activity"/>
    <property type="evidence" value="ECO:0007669"/>
    <property type="project" value="UniProtKB-EC"/>
</dbReference>
<evidence type="ECO:0000256" key="5">
    <source>
        <dbReference type="ARBA" id="ARBA00049244"/>
    </source>
</evidence>
<evidence type="ECO:0000259" key="7">
    <source>
        <dbReference type="SMART" id="SM00482"/>
    </source>
</evidence>